<dbReference type="AlphaFoldDB" id="A0A1M6A5M4"/>
<dbReference type="InterPro" id="IPR007485">
    <property type="entry name" value="LPS_assembly_LptE"/>
</dbReference>
<reference evidence="2" key="1">
    <citation type="submission" date="2016-11" db="EMBL/GenBank/DDBJ databases">
        <authorList>
            <person name="Varghese N."/>
            <person name="Submissions S."/>
        </authorList>
    </citation>
    <scope>NUCLEOTIDE SEQUENCE [LARGE SCALE GENOMIC DNA]</scope>
    <source>
        <strain evidence="2">DSM 26349</strain>
    </source>
</reference>
<accession>A0A1M6A5M4</accession>
<keyword evidence="2" id="KW-1185">Reference proteome</keyword>
<gene>
    <name evidence="1" type="ORF">SAMN04487908_10183</name>
</gene>
<evidence type="ECO:0000313" key="1">
    <source>
        <dbReference type="EMBL" id="SHI31786.1"/>
    </source>
</evidence>
<protein>
    <submittedName>
        <fullName evidence="1">Lipopolysaccharide-assembly</fullName>
    </submittedName>
</protein>
<dbReference type="GO" id="GO:0019867">
    <property type="term" value="C:outer membrane"/>
    <property type="evidence" value="ECO:0007669"/>
    <property type="project" value="InterPro"/>
</dbReference>
<evidence type="ECO:0000313" key="2">
    <source>
        <dbReference type="Proteomes" id="UP000184172"/>
    </source>
</evidence>
<dbReference type="Pfam" id="PF04390">
    <property type="entry name" value="LptE"/>
    <property type="match status" value="1"/>
</dbReference>
<dbReference type="Proteomes" id="UP000184172">
    <property type="component" value="Unassembled WGS sequence"/>
</dbReference>
<dbReference type="EMBL" id="FQYV01000001">
    <property type="protein sequence ID" value="SHI31786.1"/>
    <property type="molecule type" value="Genomic_DNA"/>
</dbReference>
<organism evidence="1 2">
    <name type="scientific">Aequorivita viscosa</name>
    <dbReference type="NCBI Taxonomy" id="797419"/>
    <lineage>
        <taxon>Bacteria</taxon>
        <taxon>Pseudomonadati</taxon>
        <taxon>Bacteroidota</taxon>
        <taxon>Flavobacteriia</taxon>
        <taxon>Flavobacteriales</taxon>
        <taxon>Flavobacteriaceae</taxon>
        <taxon>Aequorivita</taxon>
    </lineage>
</organism>
<dbReference type="STRING" id="797419.SAMN05216556_10284"/>
<proteinExistence type="predicted"/>
<sequence>MSKIVSIFLLIGIAFCFQGCGSYSFTGADINYNTTKTVQVNYFQNIAPIVEPGIARDFTQKLQDLLLNQTSLDLVNSNGDLVYEGEITQYYIAPITATSDSRAAQNRLTVTVNVRFYNTKEPLKDFEQAFSFYYDYPGQTQLTGAQLTTAIETIFERLTQDIFNKSLANW</sequence>
<name>A0A1M6A5M4_9FLAO</name>
<dbReference type="OrthoDB" id="9790776at2"/>
<dbReference type="GO" id="GO:0043165">
    <property type="term" value="P:Gram-negative-bacterium-type cell outer membrane assembly"/>
    <property type="evidence" value="ECO:0007669"/>
    <property type="project" value="InterPro"/>
</dbReference>
<dbReference type="RefSeq" id="WP_073213758.1">
    <property type="nucleotide sequence ID" value="NZ_FNNS01000002.1"/>
</dbReference>